<sequence>MSRGLYQTIDADDVAELAQQLRDQEGLES</sequence>
<comment type="caution">
    <text evidence="1">The sequence shown here is derived from an EMBL/GenBank/DDBJ whole genome shotgun (WGS) entry which is preliminary data.</text>
</comment>
<gene>
    <name evidence="1" type="ORF">J2853_000174</name>
</gene>
<organism evidence="1 2">
    <name type="scientific">Streptosporangium lutulentum</name>
    <dbReference type="NCBI Taxonomy" id="1461250"/>
    <lineage>
        <taxon>Bacteria</taxon>
        <taxon>Bacillati</taxon>
        <taxon>Actinomycetota</taxon>
        <taxon>Actinomycetes</taxon>
        <taxon>Streptosporangiales</taxon>
        <taxon>Streptosporangiaceae</taxon>
        <taxon>Streptosporangium</taxon>
    </lineage>
</organism>
<evidence type="ECO:0000313" key="1">
    <source>
        <dbReference type="EMBL" id="MDP9840963.1"/>
    </source>
</evidence>
<reference evidence="1 2" key="1">
    <citation type="submission" date="2023-07" db="EMBL/GenBank/DDBJ databases">
        <title>Sequencing the genomes of 1000 actinobacteria strains.</title>
        <authorList>
            <person name="Klenk H.-P."/>
        </authorList>
    </citation>
    <scope>NUCLEOTIDE SEQUENCE [LARGE SCALE GENOMIC DNA]</scope>
    <source>
        <strain evidence="1 2">DSM 46740</strain>
    </source>
</reference>
<name>A0ABT9Q3Q0_9ACTN</name>
<keyword evidence="2" id="KW-1185">Reference proteome</keyword>
<accession>A0ABT9Q3Q0</accession>
<dbReference type="EMBL" id="JAUSQU010000001">
    <property type="protein sequence ID" value="MDP9840963.1"/>
    <property type="molecule type" value="Genomic_DNA"/>
</dbReference>
<protein>
    <submittedName>
        <fullName evidence="1">Uncharacterized protein</fullName>
    </submittedName>
</protein>
<dbReference type="Proteomes" id="UP001225356">
    <property type="component" value="Unassembled WGS sequence"/>
</dbReference>
<proteinExistence type="predicted"/>
<evidence type="ECO:0000313" key="2">
    <source>
        <dbReference type="Proteomes" id="UP001225356"/>
    </source>
</evidence>